<name>A0AAX2BHL7_CITAM</name>
<dbReference type="Proteomes" id="UP000245995">
    <property type="component" value="Chromosome CITRO92"/>
</dbReference>
<evidence type="ECO:0000313" key="1">
    <source>
        <dbReference type="EMBL" id="SAZ38618.1"/>
    </source>
</evidence>
<reference evidence="1 2" key="1">
    <citation type="submission" date="2016-04" db="EMBL/GenBank/DDBJ databases">
        <authorList>
            <person name="Regsiter A."/>
            <person name="William W."/>
        </authorList>
    </citation>
    <scope>NUCLEOTIDE SEQUENCE [LARGE SCALE GENOMIC DNA]</scope>
    <source>
        <strain evidence="1 2">92</strain>
    </source>
</reference>
<protein>
    <submittedName>
        <fullName evidence="1">Uncharacterized protein</fullName>
    </submittedName>
</protein>
<accession>A0AAX2BHL7</accession>
<organism evidence="1 2">
    <name type="scientific">Citrobacter amalonaticus</name>
    <dbReference type="NCBI Taxonomy" id="35703"/>
    <lineage>
        <taxon>Bacteria</taxon>
        <taxon>Pseudomonadati</taxon>
        <taxon>Pseudomonadota</taxon>
        <taxon>Gammaproteobacteria</taxon>
        <taxon>Enterobacterales</taxon>
        <taxon>Enterobacteriaceae</taxon>
        <taxon>Citrobacter</taxon>
    </lineage>
</organism>
<sequence>MTNGEHVGKKKGLNGQIKIGNGLIIDELRVSNIAQSSME</sequence>
<dbReference type="AlphaFoldDB" id="A0AAX2BHL7"/>
<dbReference type="EMBL" id="LT556085">
    <property type="protein sequence ID" value="SAZ38618.1"/>
    <property type="molecule type" value="Genomic_DNA"/>
</dbReference>
<proteinExistence type="predicted"/>
<gene>
    <name evidence="1" type="ORF">CITRO92_1957</name>
</gene>
<evidence type="ECO:0000313" key="2">
    <source>
        <dbReference type="Proteomes" id="UP000245995"/>
    </source>
</evidence>